<comment type="similarity">
    <text evidence="1">Belongs to the leucine-binding protein family.</text>
</comment>
<feature type="chain" id="PRO_5016071521" evidence="5">
    <location>
        <begin position="28"/>
        <end position="401"/>
    </location>
</feature>
<dbReference type="Gene3D" id="3.40.50.2300">
    <property type="match status" value="2"/>
</dbReference>
<dbReference type="Proteomes" id="UP000248021">
    <property type="component" value="Unassembled WGS sequence"/>
</dbReference>
<reference evidence="7 8" key="1">
    <citation type="submission" date="2018-05" db="EMBL/GenBank/DDBJ databases">
        <title>Genomic Encyclopedia of Type Strains, Phase IV (KMG-IV): sequencing the most valuable type-strain genomes for metagenomic binning, comparative biology and taxonomic classification.</title>
        <authorList>
            <person name="Goeker M."/>
        </authorList>
    </citation>
    <scope>NUCLEOTIDE SEQUENCE [LARGE SCALE GENOMIC DNA]</scope>
    <source>
        <strain evidence="7 8">DSM 6462</strain>
    </source>
</reference>
<dbReference type="RefSeq" id="WP_342588476.1">
    <property type="nucleotide sequence ID" value="NZ_JAHBRY010000001.1"/>
</dbReference>
<keyword evidence="3 5" id="KW-0732">Signal</keyword>
<organism evidence="7 8">
    <name type="scientific">Chelatococcus asaccharovorans</name>
    <dbReference type="NCBI Taxonomy" id="28210"/>
    <lineage>
        <taxon>Bacteria</taxon>
        <taxon>Pseudomonadati</taxon>
        <taxon>Pseudomonadota</taxon>
        <taxon>Alphaproteobacteria</taxon>
        <taxon>Hyphomicrobiales</taxon>
        <taxon>Chelatococcaceae</taxon>
        <taxon>Chelatococcus</taxon>
    </lineage>
</organism>
<dbReference type="PANTHER" id="PTHR30483">
    <property type="entry name" value="LEUCINE-SPECIFIC-BINDING PROTEIN"/>
    <property type="match status" value="1"/>
</dbReference>
<feature type="signal peptide" evidence="5">
    <location>
        <begin position="1"/>
        <end position="27"/>
    </location>
</feature>
<dbReference type="AlphaFoldDB" id="A0A2V3UGF5"/>
<dbReference type="PANTHER" id="PTHR30483:SF6">
    <property type="entry name" value="PERIPLASMIC BINDING PROTEIN OF ABC TRANSPORTER FOR NATURAL AMINO ACIDS"/>
    <property type="match status" value="1"/>
</dbReference>
<evidence type="ECO:0000313" key="8">
    <source>
        <dbReference type="Proteomes" id="UP000248021"/>
    </source>
</evidence>
<evidence type="ECO:0000256" key="3">
    <source>
        <dbReference type="ARBA" id="ARBA00022729"/>
    </source>
</evidence>
<dbReference type="InterPro" id="IPR051010">
    <property type="entry name" value="BCAA_transport"/>
</dbReference>
<dbReference type="InterPro" id="IPR028082">
    <property type="entry name" value="Peripla_BP_I"/>
</dbReference>
<evidence type="ECO:0000256" key="4">
    <source>
        <dbReference type="ARBA" id="ARBA00022970"/>
    </source>
</evidence>
<dbReference type="GO" id="GO:0006865">
    <property type="term" value="P:amino acid transport"/>
    <property type="evidence" value="ECO:0007669"/>
    <property type="project" value="UniProtKB-KW"/>
</dbReference>
<dbReference type="CDD" id="cd06335">
    <property type="entry name" value="PBP1_ABC_ligand_binding-like"/>
    <property type="match status" value="1"/>
</dbReference>
<sequence length="401" mass="42318">MKAMRILALGVAVVCAATPALPPAARAQETVRIGLTGPFTGGSAPLGVSIRDGVRLAADAINARGGLGGRKLELIERDDESKPERGIQIAQELTTKEGVIGVVGIANTPVALAASRLYQEAKTPIIIPVATGSQVSQQFTPPAYAENYIFRIGAFDTIQSAMMAEEMVQRRKITKLAILADSTNYGQLGKDDLVAALAKLGVTPVLVEKFNVRDVDMTPQLLKARAAGAQGVFGYALGPDLAQIANSMAKIGWKVPYITSWNASMSNYIDNAGVNGEGVYMPQTFIQDAGVSPRWAAFITAYQKAFGVERLPNPSSAAQSYDAMLLLAAAVAQAGPNPNGAQVKAALEDLKAPVEGVIATYERPFSAEDHEATVPEHVVFGTVKAGRVVFADEVDRARVGK</sequence>
<keyword evidence="8" id="KW-1185">Reference proteome</keyword>
<evidence type="ECO:0000313" key="7">
    <source>
        <dbReference type="EMBL" id="PXW64445.1"/>
    </source>
</evidence>
<evidence type="ECO:0000256" key="1">
    <source>
        <dbReference type="ARBA" id="ARBA00010062"/>
    </source>
</evidence>
<evidence type="ECO:0000256" key="5">
    <source>
        <dbReference type="SAM" id="SignalP"/>
    </source>
</evidence>
<accession>A0A2V3UGF5</accession>
<proteinExistence type="inferred from homology"/>
<protein>
    <submittedName>
        <fullName evidence="7">Amino acid/amide ABC transporter substrate-binding protein (HAAT family)</fullName>
    </submittedName>
</protein>
<dbReference type="InterPro" id="IPR028081">
    <property type="entry name" value="Leu-bd"/>
</dbReference>
<name>A0A2V3UGF5_9HYPH</name>
<dbReference type="Pfam" id="PF13458">
    <property type="entry name" value="Peripla_BP_6"/>
    <property type="match status" value="1"/>
</dbReference>
<dbReference type="SUPFAM" id="SSF53822">
    <property type="entry name" value="Periplasmic binding protein-like I"/>
    <property type="match status" value="1"/>
</dbReference>
<comment type="caution">
    <text evidence="7">The sequence shown here is derived from an EMBL/GenBank/DDBJ whole genome shotgun (WGS) entry which is preliminary data.</text>
</comment>
<gene>
    <name evidence="7" type="ORF">C7450_101200</name>
</gene>
<evidence type="ECO:0000259" key="6">
    <source>
        <dbReference type="Pfam" id="PF13458"/>
    </source>
</evidence>
<dbReference type="PRINTS" id="PR00337">
    <property type="entry name" value="LEUILEVALBP"/>
</dbReference>
<evidence type="ECO:0000256" key="2">
    <source>
        <dbReference type="ARBA" id="ARBA00022448"/>
    </source>
</evidence>
<dbReference type="InterPro" id="IPR000709">
    <property type="entry name" value="Leu_Ile_Val-bd"/>
</dbReference>
<keyword evidence="4" id="KW-0029">Amino-acid transport</keyword>
<keyword evidence="2" id="KW-0813">Transport</keyword>
<feature type="domain" description="Leucine-binding protein" evidence="6">
    <location>
        <begin position="30"/>
        <end position="375"/>
    </location>
</feature>
<dbReference type="EMBL" id="QJJK01000001">
    <property type="protein sequence ID" value="PXW64445.1"/>
    <property type="molecule type" value="Genomic_DNA"/>
</dbReference>